<evidence type="ECO:0000313" key="2">
    <source>
        <dbReference type="Proteomes" id="UP000526125"/>
    </source>
</evidence>
<dbReference type="Proteomes" id="UP000526125">
    <property type="component" value="Unassembled WGS sequence"/>
</dbReference>
<comment type="caution">
    <text evidence="1">The sequence shown here is derived from an EMBL/GenBank/DDBJ whole genome shotgun (WGS) entry which is preliminary data.</text>
</comment>
<reference evidence="1 2" key="1">
    <citation type="submission" date="2020-05" db="EMBL/GenBank/DDBJ databases">
        <title>Genome Sequencing of Type Strains.</title>
        <authorList>
            <person name="Lemaire J.F."/>
            <person name="Inderbitzin P."/>
            <person name="Gregorio O.A."/>
            <person name="Collins S.B."/>
            <person name="Wespe N."/>
            <person name="Knight-Connoni V."/>
        </authorList>
    </citation>
    <scope>NUCLEOTIDE SEQUENCE [LARGE SCALE GENOMIC DNA]</scope>
    <source>
        <strain evidence="1 2">LMG 21957</strain>
    </source>
</reference>
<sequence>MRGDSRILKEVGTMIKDANKDNISGDFTLHGGDFLMEITDGIGYSQSEINLRFDHGFIVNKIMKIEANFQSDELAILLFRKKNELLFRDKLSYLIQKDIQHDNYIVTPKLKAKKWGQCDGNPSFDVAILKEKSVEQGYHNHQYTPHTLIEIKNAYSPFILGYEASDSIWEYNNDGGIASYIKKMRDARRGHAGIVDFHAILAVNCPRRHRSEKY</sequence>
<proteinExistence type="predicted"/>
<evidence type="ECO:0000313" key="1">
    <source>
        <dbReference type="EMBL" id="NUU75064.1"/>
    </source>
</evidence>
<protein>
    <submittedName>
        <fullName evidence="1">Uncharacterized protein</fullName>
    </submittedName>
</protein>
<dbReference type="RefSeq" id="WP_175394920.1">
    <property type="nucleotide sequence ID" value="NZ_JABMCB010000165.1"/>
</dbReference>
<name>A0A7Y6BW61_9BACL</name>
<gene>
    <name evidence="1" type="ORF">HP552_07395</name>
</gene>
<accession>A0A7Y6BW61</accession>
<organism evidence="1 2">
    <name type="scientific">Paenibacillus xylanilyticus</name>
    <dbReference type="NCBI Taxonomy" id="248903"/>
    <lineage>
        <taxon>Bacteria</taxon>
        <taxon>Bacillati</taxon>
        <taxon>Bacillota</taxon>
        <taxon>Bacilli</taxon>
        <taxon>Bacillales</taxon>
        <taxon>Paenibacillaceae</taxon>
        <taxon>Paenibacillus</taxon>
    </lineage>
</organism>
<dbReference type="EMBL" id="JABMCB010000165">
    <property type="protein sequence ID" value="NUU75064.1"/>
    <property type="molecule type" value="Genomic_DNA"/>
</dbReference>
<keyword evidence="2" id="KW-1185">Reference proteome</keyword>
<dbReference type="AlphaFoldDB" id="A0A7Y6BW61"/>